<dbReference type="HOGENOM" id="CLU_003182_9_4_1"/>
<dbReference type="OMA" id="GWNWNTI"/>
<dbReference type="InterPro" id="IPR011547">
    <property type="entry name" value="SLC26A/SulP_dom"/>
</dbReference>
<dbReference type="NCBIfam" id="TIGR00815">
    <property type="entry name" value="sulP"/>
    <property type="match status" value="1"/>
</dbReference>
<feature type="transmembrane region" description="Helical" evidence="5">
    <location>
        <begin position="300"/>
        <end position="321"/>
    </location>
</feature>
<gene>
    <name evidence="7" type="ORF">CAPTEDRAFT_119311</name>
</gene>
<evidence type="ECO:0000313" key="8">
    <source>
        <dbReference type="EnsemblMetazoa" id="CapteP119311"/>
    </source>
</evidence>
<dbReference type="InterPro" id="IPR002645">
    <property type="entry name" value="STAS_dom"/>
</dbReference>
<comment type="subcellular location">
    <subcellularLocation>
        <location evidence="1">Membrane</location>
        <topology evidence="1">Multi-pass membrane protein</topology>
    </subcellularLocation>
</comment>
<keyword evidence="3 5" id="KW-1133">Transmembrane helix</keyword>
<dbReference type="PROSITE" id="PS50801">
    <property type="entry name" value="STAS"/>
    <property type="match status" value="1"/>
</dbReference>
<feature type="domain" description="STAS" evidence="6">
    <location>
        <begin position="540"/>
        <end position="712"/>
    </location>
</feature>
<evidence type="ECO:0000256" key="3">
    <source>
        <dbReference type="ARBA" id="ARBA00022989"/>
    </source>
</evidence>
<dbReference type="CDD" id="cd07042">
    <property type="entry name" value="STAS_SulP_like_sulfate_transporter"/>
    <property type="match status" value="1"/>
</dbReference>
<organism evidence="7">
    <name type="scientific">Capitella teleta</name>
    <name type="common">Polychaete worm</name>
    <dbReference type="NCBI Taxonomy" id="283909"/>
    <lineage>
        <taxon>Eukaryota</taxon>
        <taxon>Metazoa</taxon>
        <taxon>Spiralia</taxon>
        <taxon>Lophotrochozoa</taxon>
        <taxon>Annelida</taxon>
        <taxon>Polychaeta</taxon>
        <taxon>Sedentaria</taxon>
        <taxon>Scolecida</taxon>
        <taxon>Capitellidae</taxon>
        <taxon>Capitella</taxon>
    </lineage>
</organism>
<feature type="transmembrane region" description="Helical" evidence="5">
    <location>
        <begin position="426"/>
        <end position="446"/>
    </location>
</feature>
<evidence type="ECO:0000256" key="5">
    <source>
        <dbReference type="SAM" id="Phobius"/>
    </source>
</evidence>
<feature type="transmembrane region" description="Helical" evidence="5">
    <location>
        <begin position="267"/>
        <end position="288"/>
    </location>
</feature>
<keyword evidence="2 5" id="KW-0812">Transmembrane</keyword>
<feature type="transmembrane region" description="Helical" evidence="5">
    <location>
        <begin position="132"/>
        <end position="148"/>
    </location>
</feature>
<dbReference type="AlphaFoldDB" id="R7U1S8"/>
<keyword evidence="9" id="KW-1185">Reference proteome</keyword>
<dbReference type="Proteomes" id="UP000014760">
    <property type="component" value="Unassembled WGS sequence"/>
</dbReference>
<evidence type="ECO:0000256" key="4">
    <source>
        <dbReference type="ARBA" id="ARBA00023136"/>
    </source>
</evidence>
<dbReference type="EMBL" id="AMQN01010820">
    <property type="status" value="NOT_ANNOTATED_CDS"/>
    <property type="molecule type" value="Genomic_DNA"/>
</dbReference>
<feature type="transmembrane region" description="Helical" evidence="5">
    <location>
        <begin position="353"/>
        <end position="372"/>
    </location>
</feature>
<dbReference type="OrthoDB" id="288203at2759"/>
<evidence type="ECO:0000259" key="6">
    <source>
        <dbReference type="PROSITE" id="PS50801"/>
    </source>
</evidence>
<dbReference type="InterPro" id="IPR036513">
    <property type="entry name" value="STAS_dom_sf"/>
</dbReference>
<accession>R7U1S8</accession>
<dbReference type="GO" id="GO:0055085">
    <property type="term" value="P:transmembrane transport"/>
    <property type="evidence" value="ECO:0007669"/>
    <property type="project" value="InterPro"/>
</dbReference>
<keyword evidence="4 5" id="KW-0472">Membrane</keyword>
<evidence type="ECO:0000256" key="2">
    <source>
        <dbReference type="ARBA" id="ARBA00022692"/>
    </source>
</evidence>
<feature type="transmembrane region" description="Helical" evidence="5">
    <location>
        <begin position="101"/>
        <end position="126"/>
    </location>
</feature>
<proteinExistence type="predicted"/>
<reference evidence="9" key="1">
    <citation type="submission" date="2012-12" db="EMBL/GenBank/DDBJ databases">
        <authorList>
            <person name="Hellsten U."/>
            <person name="Grimwood J."/>
            <person name="Chapman J.A."/>
            <person name="Shapiro H."/>
            <person name="Aerts A."/>
            <person name="Otillar R.P."/>
            <person name="Terry A.Y."/>
            <person name="Boore J.L."/>
            <person name="Simakov O."/>
            <person name="Marletaz F."/>
            <person name="Cho S.-J."/>
            <person name="Edsinger-Gonzales E."/>
            <person name="Havlak P."/>
            <person name="Kuo D.-H."/>
            <person name="Larsson T."/>
            <person name="Lv J."/>
            <person name="Arendt D."/>
            <person name="Savage R."/>
            <person name="Osoegawa K."/>
            <person name="de Jong P."/>
            <person name="Lindberg D.R."/>
            <person name="Seaver E.C."/>
            <person name="Weisblat D.A."/>
            <person name="Putnam N.H."/>
            <person name="Grigoriev I.V."/>
            <person name="Rokhsar D.S."/>
        </authorList>
    </citation>
    <scope>NUCLEOTIDE SEQUENCE</scope>
    <source>
        <strain evidence="9">I ESC-2004</strain>
    </source>
</reference>
<evidence type="ECO:0000313" key="9">
    <source>
        <dbReference type="Proteomes" id="UP000014760"/>
    </source>
</evidence>
<reference evidence="7 9" key="2">
    <citation type="journal article" date="2013" name="Nature">
        <title>Insights into bilaterian evolution from three spiralian genomes.</title>
        <authorList>
            <person name="Simakov O."/>
            <person name="Marletaz F."/>
            <person name="Cho S.J."/>
            <person name="Edsinger-Gonzales E."/>
            <person name="Havlak P."/>
            <person name="Hellsten U."/>
            <person name="Kuo D.H."/>
            <person name="Larsson T."/>
            <person name="Lv J."/>
            <person name="Arendt D."/>
            <person name="Savage R."/>
            <person name="Osoegawa K."/>
            <person name="de Jong P."/>
            <person name="Grimwood J."/>
            <person name="Chapman J.A."/>
            <person name="Shapiro H."/>
            <person name="Aerts A."/>
            <person name="Otillar R.P."/>
            <person name="Terry A.Y."/>
            <person name="Boore J.L."/>
            <person name="Grigoriev I.V."/>
            <person name="Lindberg D.R."/>
            <person name="Seaver E.C."/>
            <person name="Weisblat D.A."/>
            <person name="Putnam N.H."/>
            <person name="Rokhsar D.S."/>
        </authorList>
    </citation>
    <scope>NUCLEOTIDE SEQUENCE</scope>
    <source>
        <strain evidence="7 9">I ESC-2004</strain>
    </source>
</reference>
<sequence>MDATDLPADCSVVIQRPAQKQDDFWGHHGIHQNPPPTAKEKFQRYIKNKCSCSGECVKSSILSHLPIIGVLCEYQWKSWLASDIISGISVGVIHIPQGMGFALLTAVPAVYGLYASIFPVWVYAIFGTSRHISVGTMAVTSLMIGAIVSKETDKYVALQTSAPTVAATTMGYNDSLVPGDDADLVAFKVGIAMSVSLIMGLVQLAMWLLNLGVIATYMSTPFISAFLTGAACQIITSQIPTMFGLSLQRFSGTFRLPKSIIEIFKNLQHTNVACLLVTLVCIMVLMVIKELINDRVKKYIKVPIPAELIVVIFGTLVSYLADFNTRWDVKVIGTIPRGIPAPQLPSMHNAMDYFVDALIIAIVGFALSISMAKLVSKRQGYSIDTNQELLAYGMQNTIGALFNSFGGTQAPPRTLVCENTGGKTQLSGFISTILPLLVCLALGPLFEQLPNGVLAAIIIVALLPLLKSVTQIPTFWRVNKIDLWVYLATLIATIVFSIAIGLLVGLALGVVLIVIQMQLARIYCVEAPTGTEVYLPKHLLHDKHPQYPNIKVFRFDANLFFANVETFKLKLFEQTPSPDAMKSTNMMLVTPEVEVEEGSNDNGINKQHEVIASKALAVEKKLHKKKQMKCNQAIVLDCSSITYIDIMGISVLSSLKIEYAKVGTAFVLANCQLSMLEKMVRGGLLSAPETLEEEKSNDIVVFPTVIDAVETFRVAKDEFYQSTYI</sequence>
<dbReference type="GO" id="GO:0016020">
    <property type="term" value="C:membrane"/>
    <property type="evidence" value="ECO:0007669"/>
    <property type="project" value="UniProtKB-SubCell"/>
</dbReference>
<feature type="transmembrane region" description="Helical" evidence="5">
    <location>
        <begin position="221"/>
        <end position="247"/>
    </location>
</feature>
<dbReference type="STRING" id="283909.R7U1S8"/>
<dbReference type="Pfam" id="PF01740">
    <property type="entry name" value="STAS"/>
    <property type="match status" value="1"/>
</dbReference>
<evidence type="ECO:0000256" key="1">
    <source>
        <dbReference type="ARBA" id="ARBA00004141"/>
    </source>
</evidence>
<feature type="transmembrane region" description="Helical" evidence="5">
    <location>
        <begin position="484"/>
        <end position="515"/>
    </location>
</feature>
<dbReference type="Pfam" id="PF00916">
    <property type="entry name" value="Sulfate_transp"/>
    <property type="match status" value="1"/>
</dbReference>
<reference evidence="8" key="3">
    <citation type="submission" date="2015-06" db="UniProtKB">
        <authorList>
            <consortium name="EnsemblMetazoa"/>
        </authorList>
    </citation>
    <scope>IDENTIFICATION</scope>
</reference>
<feature type="transmembrane region" description="Helical" evidence="5">
    <location>
        <begin position="185"/>
        <end position="209"/>
    </location>
</feature>
<dbReference type="EMBL" id="KB308513">
    <property type="protein sequence ID" value="ELT97626.1"/>
    <property type="molecule type" value="Genomic_DNA"/>
</dbReference>
<protein>
    <recommendedName>
        <fullName evidence="6">STAS domain-containing protein</fullName>
    </recommendedName>
</protein>
<dbReference type="EnsemblMetazoa" id="CapteT119311">
    <property type="protein sequence ID" value="CapteP119311"/>
    <property type="gene ID" value="CapteG119311"/>
</dbReference>
<name>R7U1S8_CAPTE</name>
<dbReference type="Gene3D" id="3.30.750.24">
    <property type="entry name" value="STAS domain"/>
    <property type="match status" value="1"/>
</dbReference>
<evidence type="ECO:0000313" key="7">
    <source>
        <dbReference type="EMBL" id="ELT97626.1"/>
    </source>
</evidence>
<dbReference type="InterPro" id="IPR001902">
    <property type="entry name" value="SLC26A/SulP_fam"/>
</dbReference>
<dbReference type="SUPFAM" id="SSF52091">
    <property type="entry name" value="SpoIIaa-like"/>
    <property type="match status" value="1"/>
</dbReference>
<feature type="transmembrane region" description="Helical" evidence="5">
    <location>
        <begin position="452"/>
        <end position="472"/>
    </location>
</feature>
<dbReference type="PANTHER" id="PTHR11814">
    <property type="entry name" value="SULFATE TRANSPORTER"/>
    <property type="match status" value="1"/>
</dbReference>